<dbReference type="STRING" id="212818.A0A0D1Y3A2"/>
<dbReference type="PANTHER" id="PTHR13789:SF261">
    <property type="entry name" value="HYDROXYLASE, PUTATIVE (AFU_ORTHOLOGUE AFUA_7G00590)-RELATED"/>
    <property type="match status" value="1"/>
</dbReference>
<dbReference type="VEuPathDB" id="FungiDB:PV10_02752"/>
<dbReference type="PANTHER" id="PTHR13789">
    <property type="entry name" value="MONOOXYGENASE"/>
    <property type="match status" value="1"/>
</dbReference>
<keyword evidence="4" id="KW-0560">Oxidoreductase</keyword>
<organism evidence="7 8">
    <name type="scientific">Exophiala mesophila</name>
    <name type="common">Black yeast-like fungus</name>
    <dbReference type="NCBI Taxonomy" id="212818"/>
    <lineage>
        <taxon>Eukaryota</taxon>
        <taxon>Fungi</taxon>
        <taxon>Dikarya</taxon>
        <taxon>Ascomycota</taxon>
        <taxon>Pezizomycotina</taxon>
        <taxon>Eurotiomycetes</taxon>
        <taxon>Chaetothyriomycetidae</taxon>
        <taxon>Chaetothyriales</taxon>
        <taxon>Herpotrichiellaceae</taxon>
        <taxon>Exophiala</taxon>
    </lineage>
</organism>
<dbReference type="Proteomes" id="UP000054302">
    <property type="component" value="Unassembled WGS sequence"/>
</dbReference>
<keyword evidence="8" id="KW-1185">Reference proteome</keyword>
<protein>
    <recommendedName>
        <fullName evidence="6">FAD-binding domain-containing protein</fullName>
    </recommendedName>
</protein>
<dbReference type="EMBL" id="KN847521">
    <property type="protein sequence ID" value="KIV95046.1"/>
    <property type="molecule type" value="Genomic_DNA"/>
</dbReference>
<keyword evidence="3" id="KW-0274">FAD</keyword>
<evidence type="ECO:0000256" key="1">
    <source>
        <dbReference type="ARBA" id="ARBA00007992"/>
    </source>
</evidence>
<dbReference type="PRINTS" id="PR00420">
    <property type="entry name" value="RNGMNOXGNASE"/>
</dbReference>
<evidence type="ECO:0000313" key="7">
    <source>
        <dbReference type="EMBL" id="KIV95046.1"/>
    </source>
</evidence>
<dbReference type="GeneID" id="27320597"/>
<evidence type="ECO:0000256" key="4">
    <source>
        <dbReference type="ARBA" id="ARBA00023002"/>
    </source>
</evidence>
<dbReference type="AlphaFoldDB" id="A0A0D1Y3A2"/>
<feature type="domain" description="FAD-binding" evidence="6">
    <location>
        <begin position="12"/>
        <end position="388"/>
    </location>
</feature>
<dbReference type="InterPro" id="IPR002938">
    <property type="entry name" value="FAD-bd"/>
</dbReference>
<evidence type="ECO:0000313" key="8">
    <source>
        <dbReference type="Proteomes" id="UP000054302"/>
    </source>
</evidence>
<dbReference type="InterPro" id="IPR036188">
    <property type="entry name" value="FAD/NAD-bd_sf"/>
</dbReference>
<dbReference type="Pfam" id="PF01494">
    <property type="entry name" value="FAD_binding_3"/>
    <property type="match status" value="1"/>
</dbReference>
<keyword evidence="5" id="KW-0503">Monooxygenase</keyword>
<accession>A0A0D1Y3A2</accession>
<dbReference type="GO" id="GO:0004497">
    <property type="term" value="F:monooxygenase activity"/>
    <property type="evidence" value="ECO:0007669"/>
    <property type="project" value="UniProtKB-KW"/>
</dbReference>
<dbReference type="SUPFAM" id="SSF51905">
    <property type="entry name" value="FAD/NAD(P)-binding domain"/>
    <property type="match status" value="1"/>
</dbReference>
<evidence type="ECO:0000256" key="5">
    <source>
        <dbReference type="ARBA" id="ARBA00023033"/>
    </source>
</evidence>
<sequence>MPDDRSIQASRLQVLIVGGSLGGLATAIALRSQGHVVTIYEQAGFNDTRGAGITLFPNALSALRDLDVELSTIRASKVKQVSPLSSTPKTLSHPVVQITRTNLDEGCEAPKTVNVKLDESSWMWHNATYHDILIALRQKLNDPKSPGPKAEVRTCAQVVKVDPSHGVIFFADGSQAHGHIIIGADGVHSVCRPYIPQGNNQRFRIQRGVFRALIPRETLLADPKTSKFVEQLGHAICYNLEERSLLVFPASEHENICVKLLYDDHKGFKSLCKDWREPSSRTKMLRIAAGLPEECIALLEKIEAQNLQDQPIWDMDPLSNFHSHRLVLMGDAAHPMPPYCGQRVAMAIEDAIALGTVLDPEVRLEELEERFKLYSTTRSTRAAAVQQFVRGLSELDMWGGTSGFDATAFRTYILGHNERDHMTQALSYWKMQKSLQQDISKVASNVTKPTNRTPDNTPQPKIAPVRRKSWFSKFLPSKQRPIVALVGT</sequence>
<proteinExistence type="inferred from homology"/>
<reference evidence="7 8" key="1">
    <citation type="submission" date="2015-01" db="EMBL/GenBank/DDBJ databases">
        <title>The Genome Sequence of Exophiala mesophila CBS40295.</title>
        <authorList>
            <consortium name="The Broad Institute Genomics Platform"/>
            <person name="Cuomo C."/>
            <person name="de Hoog S."/>
            <person name="Gorbushina A."/>
            <person name="Stielow B."/>
            <person name="Teixiera M."/>
            <person name="Abouelleil A."/>
            <person name="Chapman S.B."/>
            <person name="Priest M."/>
            <person name="Young S.K."/>
            <person name="Wortman J."/>
            <person name="Nusbaum C."/>
            <person name="Birren B."/>
        </authorList>
    </citation>
    <scope>NUCLEOTIDE SEQUENCE [LARGE SCALE GENOMIC DNA]</scope>
    <source>
        <strain evidence="7 8">CBS 40295</strain>
    </source>
</reference>
<evidence type="ECO:0000256" key="2">
    <source>
        <dbReference type="ARBA" id="ARBA00022630"/>
    </source>
</evidence>
<dbReference type="GO" id="GO:0071949">
    <property type="term" value="F:FAD binding"/>
    <property type="evidence" value="ECO:0007669"/>
    <property type="project" value="InterPro"/>
</dbReference>
<dbReference type="RefSeq" id="XP_016226620.1">
    <property type="nucleotide sequence ID" value="XM_016367102.1"/>
</dbReference>
<evidence type="ECO:0000256" key="3">
    <source>
        <dbReference type="ARBA" id="ARBA00022827"/>
    </source>
</evidence>
<keyword evidence="2" id="KW-0285">Flavoprotein</keyword>
<name>A0A0D1Y3A2_EXOME</name>
<gene>
    <name evidence="7" type="ORF">PV10_02752</name>
</gene>
<comment type="similarity">
    <text evidence="1">Belongs to the paxM FAD-dependent monooxygenase family.</text>
</comment>
<dbReference type="InterPro" id="IPR050493">
    <property type="entry name" value="FAD-dep_Monooxygenase_BioMet"/>
</dbReference>
<dbReference type="OrthoDB" id="40579at2759"/>
<evidence type="ECO:0000259" key="6">
    <source>
        <dbReference type="Pfam" id="PF01494"/>
    </source>
</evidence>
<dbReference type="Gene3D" id="3.50.50.60">
    <property type="entry name" value="FAD/NAD(P)-binding domain"/>
    <property type="match status" value="1"/>
</dbReference>